<proteinExistence type="predicted"/>
<protein>
    <recommendedName>
        <fullName evidence="4">Tetratricopeptide repeat-containing protein</fullName>
    </recommendedName>
</protein>
<evidence type="ECO:0000313" key="3">
    <source>
        <dbReference type="Proteomes" id="UP000198748"/>
    </source>
</evidence>
<dbReference type="AlphaFoldDB" id="A0A1G7J7Q7"/>
<gene>
    <name evidence="2" type="ORF">SAMN04487996_109208</name>
</gene>
<keyword evidence="1" id="KW-0732">Signal</keyword>
<reference evidence="3" key="1">
    <citation type="submission" date="2016-10" db="EMBL/GenBank/DDBJ databases">
        <authorList>
            <person name="Varghese N."/>
            <person name="Submissions S."/>
        </authorList>
    </citation>
    <scope>NUCLEOTIDE SEQUENCE [LARGE SCALE GENOMIC DNA]</scope>
    <source>
        <strain evidence="3">DSM 25329</strain>
    </source>
</reference>
<sequence>MKRLFTFALLFVLATGMVWAQNEKYTKAMGDGINALLAIDRSKPDPKALVEIANRFERIAAAEPKEWLPKYYAAYANVLLGFVAPTLTEKDQYLDKANALLKDAEGVAGKPNDEIEVLKAYQSQIHLAADPMNRWQTDGEKFQGFLQAAKSINAENPRIYYLEASSAFFTPEEYGGGKKVAKPMLEKAQQKFTAFKPESGIHPDWGKMETEWMLSQTN</sequence>
<keyword evidence="3" id="KW-1185">Reference proteome</keyword>
<accession>A0A1G7J7Q7</accession>
<name>A0A1G7J7Q7_9BACT</name>
<evidence type="ECO:0008006" key="4">
    <source>
        <dbReference type="Google" id="ProtNLM"/>
    </source>
</evidence>
<organism evidence="2 3">
    <name type="scientific">Dyadobacter soli</name>
    <dbReference type="NCBI Taxonomy" id="659014"/>
    <lineage>
        <taxon>Bacteria</taxon>
        <taxon>Pseudomonadati</taxon>
        <taxon>Bacteroidota</taxon>
        <taxon>Cytophagia</taxon>
        <taxon>Cytophagales</taxon>
        <taxon>Spirosomataceae</taxon>
        <taxon>Dyadobacter</taxon>
    </lineage>
</organism>
<dbReference type="OrthoDB" id="1150971at2"/>
<evidence type="ECO:0000313" key="2">
    <source>
        <dbReference type="EMBL" id="SDF20913.1"/>
    </source>
</evidence>
<feature type="chain" id="PRO_5011432249" description="Tetratricopeptide repeat-containing protein" evidence="1">
    <location>
        <begin position="21"/>
        <end position="218"/>
    </location>
</feature>
<dbReference type="Proteomes" id="UP000198748">
    <property type="component" value="Unassembled WGS sequence"/>
</dbReference>
<dbReference type="STRING" id="659014.SAMN04487996_109208"/>
<dbReference type="EMBL" id="FNAN01000009">
    <property type="protein sequence ID" value="SDF20913.1"/>
    <property type="molecule type" value="Genomic_DNA"/>
</dbReference>
<evidence type="ECO:0000256" key="1">
    <source>
        <dbReference type="SAM" id="SignalP"/>
    </source>
</evidence>
<dbReference type="RefSeq" id="WP_090152092.1">
    <property type="nucleotide sequence ID" value="NZ_FNAN01000009.1"/>
</dbReference>
<feature type="signal peptide" evidence="1">
    <location>
        <begin position="1"/>
        <end position="20"/>
    </location>
</feature>